<feature type="compositionally biased region" description="Basic residues" evidence="10">
    <location>
        <begin position="1"/>
        <end position="13"/>
    </location>
</feature>
<dbReference type="FunFam" id="3.40.50.10130:FF:000002">
    <property type="entry name" value="DNA repair endonuclease XPF"/>
    <property type="match status" value="1"/>
</dbReference>
<feature type="domain" description="ERCC4" evidence="11">
    <location>
        <begin position="882"/>
        <end position="962"/>
    </location>
</feature>
<evidence type="ECO:0000256" key="6">
    <source>
        <dbReference type="ARBA" id="ARBA00022801"/>
    </source>
</evidence>
<evidence type="ECO:0000256" key="1">
    <source>
        <dbReference type="ARBA" id="ARBA00004123"/>
    </source>
</evidence>
<dbReference type="CDD" id="cd20078">
    <property type="entry name" value="XPF_nuclease_XPF_euk"/>
    <property type="match status" value="1"/>
</dbReference>
<dbReference type="Gene3D" id="3.40.50.10130">
    <property type="match status" value="1"/>
</dbReference>
<dbReference type="SMART" id="SM00891">
    <property type="entry name" value="ERCC4"/>
    <property type="match status" value="1"/>
</dbReference>
<protein>
    <recommendedName>
        <fullName evidence="11">ERCC4 domain-containing protein</fullName>
    </recommendedName>
</protein>
<feature type="region of interest" description="Disordered" evidence="10">
    <location>
        <begin position="1"/>
        <end position="35"/>
    </location>
</feature>
<keyword evidence="7" id="KW-0238">DNA-binding</keyword>
<evidence type="ECO:0000256" key="2">
    <source>
        <dbReference type="ARBA" id="ARBA00010015"/>
    </source>
</evidence>
<evidence type="ECO:0000256" key="3">
    <source>
        <dbReference type="ARBA" id="ARBA00022722"/>
    </source>
</evidence>
<dbReference type="Proteomes" id="UP001530293">
    <property type="component" value="Unassembled WGS sequence"/>
</dbReference>
<dbReference type="InterPro" id="IPR006166">
    <property type="entry name" value="ERCC4_domain"/>
</dbReference>
<reference evidence="12 13" key="1">
    <citation type="submission" date="2024-10" db="EMBL/GenBank/DDBJ databases">
        <title>Updated reference genomes for cyclostephanoid diatoms.</title>
        <authorList>
            <person name="Roberts W.R."/>
            <person name="Alverson A.J."/>
        </authorList>
    </citation>
    <scope>NUCLEOTIDE SEQUENCE [LARGE SCALE GENOMIC DNA]</scope>
    <source>
        <strain evidence="12 13">AJA232-27</strain>
    </source>
</reference>
<dbReference type="GO" id="GO:0006281">
    <property type="term" value="P:DNA repair"/>
    <property type="evidence" value="ECO:0007669"/>
    <property type="project" value="UniProtKB-KW"/>
</dbReference>
<dbReference type="Pfam" id="PF02732">
    <property type="entry name" value="ERCC4"/>
    <property type="match status" value="1"/>
</dbReference>
<dbReference type="PANTHER" id="PTHR10150">
    <property type="entry name" value="DNA REPAIR ENDONUCLEASE XPF"/>
    <property type="match status" value="1"/>
</dbReference>
<evidence type="ECO:0000256" key="10">
    <source>
        <dbReference type="SAM" id="MobiDB-lite"/>
    </source>
</evidence>
<evidence type="ECO:0000256" key="4">
    <source>
        <dbReference type="ARBA" id="ARBA00022759"/>
    </source>
</evidence>
<dbReference type="SUPFAM" id="SSF52980">
    <property type="entry name" value="Restriction endonuclease-like"/>
    <property type="match status" value="1"/>
</dbReference>
<sequence length="1120" mass="126352">MSMSGRSKRMRRKCAGDDVNQEGNSDAPGSEREDTIKSINRSVPSESLLNTHPHAQLPAYLSDAFSDLYAQDGLVVMGKGLGWLSLFSSFVRYYGDTGELGYAATLEEEQMGRMKKQTTSENRISDQQVQQPQRKPPLIFALNLRDNERQVLLSTLSSWGTPAESLPRIITNEAGQASERAALYARGGVFIITSRILIVDLLQGTANAKDIEGVMVAHADKVVGDKSTEAFILRIFKSQRYFMDNSTSGGGSGYGGGRGFVKAFTDDPSSLVTGSFAKVDKILKSLQVQRLFLYPRFHAAVAEELERQPPTVIELHQPLSNSMKEIQNYLAASIRSCLRDLRQKCQLVDLSFLFDTEGSSGDRKRKRDAVDGYCPNSRTNGTRNSTEDWKFTMQKVMSTNFSYILSRQLEGDWHRLGRDVKQCVSDLRTLSQLFHYLIEYVIWLIRDVSQQFIAHGPIDCVQFWRLLQGIKAMSAASKNQSYWMLQEAGEHIFRLAKERVYRLINVTTMNNQPVVKLKRILEHKPKEVLLHQVLTEIENQWNRKRGNVVTSTTNGNVLLMVKDERALRSVRSYLTHGDGVNRAAAQNFLSYLDQVQKQVKPMIRPGGLDLNSMSTEQRLLYEEHSRVYNILFGSDKLDQYNRIAEEDRRELTRWKTRQRKIVEEKARGAVVADTVHQQFYLDEAVKTSTMEAKFQRINTENAISDEGSVDSLSSDDEDEVAFKVKPVVGLKLFIRTFSKVEEGEASILLHDIRPDYVVMYDSDPSFIRTLEIYSNSMNSTGTSSTDLSKEDRLQVYFLLYEGSAEDSNFLSSLEREKDAFDRLIEHTKRMPTSLPAYGTFSTQEMQQSCGGVGGSYAGGTLPLSMDTRTGGGKQKSSQERRDIAVDVREFRAALPSVLHQGGMRLAPVTLTVGDFVLSNVHCVERKSISDLHGSFNNGRLKDQVKAMAKYYKCPCLLIEFDPEKNFALQTSSELGGEIRVDAITSKLAMLTMTFPMLRILWSRSPHETLKIFRKLKRNHQEVDVDKAVEIGNNESLDELLVGGKDGYYNEGEDEDDAANDAAKSMLLRLPGVNAHNARKIMSECYSIASLAQLSREELRRLVGPVAGQKLFTFFRDRLEV</sequence>
<dbReference type="AlphaFoldDB" id="A0ABD3LZF5"/>
<evidence type="ECO:0000256" key="5">
    <source>
        <dbReference type="ARBA" id="ARBA00022763"/>
    </source>
</evidence>
<comment type="caution">
    <text evidence="12">The sequence shown here is derived from an EMBL/GenBank/DDBJ whole genome shotgun (WGS) entry which is preliminary data.</text>
</comment>
<dbReference type="EMBL" id="JALLBG020000272">
    <property type="protein sequence ID" value="KAL3757144.1"/>
    <property type="molecule type" value="Genomic_DNA"/>
</dbReference>
<dbReference type="Gene3D" id="1.10.150.20">
    <property type="entry name" value="5' to 3' exonuclease, C-terminal subdomain"/>
    <property type="match status" value="1"/>
</dbReference>
<keyword evidence="13" id="KW-1185">Reference proteome</keyword>
<dbReference type="GO" id="GO:0003677">
    <property type="term" value="F:DNA binding"/>
    <property type="evidence" value="ECO:0007669"/>
    <property type="project" value="UniProtKB-KW"/>
</dbReference>
<accession>A0ABD3LZF5</accession>
<dbReference type="GO" id="GO:0004519">
    <property type="term" value="F:endonuclease activity"/>
    <property type="evidence" value="ECO:0007669"/>
    <property type="project" value="UniProtKB-KW"/>
</dbReference>
<evidence type="ECO:0000256" key="7">
    <source>
        <dbReference type="ARBA" id="ARBA00023125"/>
    </source>
</evidence>
<gene>
    <name evidence="12" type="ORF">ACHAWU_004576</name>
</gene>
<evidence type="ECO:0000256" key="9">
    <source>
        <dbReference type="ARBA" id="ARBA00023242"/>
    </source>
</evidence>
<dbReference type="GO" id="GO:0016787">
    <property type="term" value="F:hydrolase activity"/>
    <property type="evidence" value="ECO:0007669"/>
    <property type="project" value="UniProtKB-KW"/>
</dbReference>
<dbReference type="GO" id="GO:0005634">
    <property type="term" value="C:nucleus"/>
    <property type="evidence" value="ECO:0007669"/>
    <property type="project" value="UniProtKB-SubCell"/>
</dbReference>
<keyword evidence="9" id="KW-0539">Nucleus</keyword>
<keyword evidence="6" id="KW-0378">Hydrolase</keyword>
<comment type="subcellular location">
    <subcellularLocation>
        <location evidence="1">Nucleus</location>
    </subcellularLocation>
</comment>
<evidence type="ECO:0000313" key="13">
    <source>
        <dbReference type="Proteomes" id="UP001530293"/>
    </source>
</evidence>
<keyword evidence="5" id="KW-0227">DNA damage</keyword>
<name>A0ABD3LZF5_9STRA</name>
<evidence type="ECO:0000259" key="11">
    <source>
        <dbReference type="SMART" id="SM00891"/>
    </source>
</evidence>
<dbReference type="InterPro" id="IPR010994">
    <property type="entry name" value="RuvA_2-like"/>
</dbReference>
<evidence type="ECO:0000313" key="12">
    <source>
        <dbReference type="EMBL" id="KAL3757144.1"/>
    </source>
</evidence>
<dbReference type="PANTHER" id="PTHR10150:SF0">
    <property type="entry name" value="DNA REPAIR ENDONUCLEASE XPF"/>
    <property type="match status" value="1"/>
</dbReference>
<comment type="similarity">
    <text evidence="2">Belongs to the XPF family.</text>
</comment>
<dbReference type="InterPro" id="IPR047520">
    <property type="entry name" value="XPF_nuclease"/>
</dbReference>
<evidence type="ECO:0000256" key="8">
    <source>
        <dbReference type="ARBA" id="ARBA00023204"/>
    </source>
</evidence>
<organism evidence="12 13">
    <name type="scientific">Discostella pseudostelligera</name>
    <dbReference type="NCBI Taxonomy" id="259834"/>
    <lineage>
        <taxon>Eukaryota</taxon>
        <taxon>Sar</taxon>
        <taxon>Stramenopiles</taxon>
        <taxon>Ochrophyta</taxon>
        <taxon>Bacillariophyta</taxon>
        <taxon>Coscinodiscophyceae</taxon>
        <taxon>Thalassiosirophycidae</taxon>
        <taxon>Stephanodiscales</taxon>
        <taxon>Stephanodiscaceae</taxon>
        <taxon>Discostella</taxon>
    </lineage>
</organism>
<dbReference type="InterPro" id="IPR011335">
    <property type="entry name" value="Restrct_endonuc-II-like"/>
</dbReference>
<keyword evidence="3" id="KW-0540">Nuclease</keyword>
<dbReference type="SUPFAM" id="SSF47781">
    <property type="entry name" value="RuvA domain 2-like"/>
    <property type="match status" value="1"/>
</dbReference>
<keyword evidence="8" id="KW-0234">DNA repair</keyword>
<feature type="region of interest" description="Disordered" evidence="10">
    <location>
        <begin position="358"/>
        <end position="381"/>
    </location>
</feature>
<proteinExistence type="inferred from homology"/>
<keyword evidence="4" id="KW-0255">Endonuclease</keyword>